<accession>A0A831ZX48</accession>
<comment type="caution">
    <text evidence="3">The sequence shown here is derived from an EMBL/GenBank/DDBJ whole genome shotgun (WGS) entry which is preliminary data.</text>
</comment>
<dbReference type="InterPro" id="IPR058493">
    <property type="entry name" value="DUF8180"/>
</dbReference>
<feature type="compositionally biased region" description="Basic and acidic residues" evidence="1">
    <location>
        <begin position="20"/>
        <end position="49"/>
    </location>
</feature>
<evidence type="ECO:0000313" key="3">
    <source>
        <dbReference type="EMBL" id="HFK96632.1"/>
    </source>
</evidence>
<dbReference type="InterPro" id="IPR012347">
    <property type="entry name" value="Ferritin-like"/>
</dbReference>
<evidence type="ECO:0000256" key="1">
    <source>
        <dbReference type="SAM" id="MobiDB-lite"/>
    </source>
</evidence>
<organism evidence="3">
    <name type="scientific">Desulfacinum infernum</name>
    <dbReference type="NCBI Taxonomy" id="35837"/>
    <lineage>
        <taxon>Bacteria</taxon>
        <taxon>Pseudomonadati</taxon>
        <taxon>Thermodesulfobacteriota</taxon>
        <taxon>Syntrophobacteria</taxon>
        <taxon>Syntrophobacterales</taxon>
        <taxon>Syntrophobacteraceae</taxon>
        <taxon>Desulfacinum</taxon>
    </lineage>
</organism>
<name>A0A831ZX48_9BACT</name>
<dbReference type="EMBL" id="DSTK01000013">
    <property type="protein sequence ID" value="HFK96632.1"/>
    <property type="molecule type" value="Genomic_DNA"/>
</dbReference>
<reference evidence="3" key="1">
    <citation type="journal article" date="2020" name="mSystems">
        <title>Genome- and Community-Level Interaction Insights into Carbon Utilization and Element Cycling Functions of Hydrothermarchaeota in Hydrothermal Sediment.</title>
        <authorList>
            <person name="Zhou Z."/>
            <person name="Liu Y."/>
            <person name="Xu W."/>
            <person name="Pan J."/>
            <person name="Luo Z.H."/>
            <person name="Li M."/>
        </authorList>
    </citation>
    <scope>NUCLEOTIDE SEQUENCE [LARGE SCALE GENOMIC DNA]</scope>
    <source>
        <strain evidence="3">SpSt-456</strain>
    </source>
</reference>
<proteinExistence type="predicted"/>
<sequence length="110" mass="12414">MTHHHHDDAHHHGHGHPHHHGPEHGTHAGHDAEASQDEHAPSPLSTKEKLAKMLHHWVHHNQDHVASYRLWAQRARSEGLPEVADALETIAQKSLELTDLLEKARTHLPS</sequence>
<dbReference type="AlphaFoldDB" id="A0A831ZX48"/>
<feature type="compositionally biased region" description="Basic and acidic residues" evidence="1">
    <location>
        <begin position="1"/>
        <end position="10"/>
    </location>
</feature>
<dbReference type="Pfam" id="PF26551">
    <property type="entry name" value="DUF8180"/>
    <property type="match status" value="1"/>
</dbReference>
<dbReference type="Gene3D" id="1.20.1260.10">
    <property type="match status" value="1"/>
</dbReference>
<feature type="domain" description="DUF8180" evidence="2">
    <location>
        <begin position="50"/>
        <end position="108"/>
    </location>
</feature>
<feature type="region of interest" description="Disordered" evidence="1">
    <location>
        <begin position="1"/>
        <end position="49"/>
    </location>
</feature>
<gene>
    <name evidence="3" type="ORF">ENS06_04825</name>
</gene>
<protein>
    <recommendedName>
        <fullName evidence="2">DUF8180 domain-containing protein</fullName>
    </recommendedName>
</protein>
<evidence type="ECO:0000259" key="2">
    <source>
        <dbReference type="Pfam" id="PF26551"/>
    </source>
</evidence>